<evidence type="ECO:0000313" key="1">
    <source>
        <dbReference type="EMBL" id="TFA99239.1"/>
    </source>
</evidence>
<comment type="caution">
    <text evidence="1">The sequence shown here is derived from an EMBL/GenBank/DDBJ whole genome shotgun (WGS) entry which is preliminary data.</text>
</comment>
<dbReference type="Proteomes" id="UP001642720">
    <property type="component" value="Unassembled WGS sequence"/>
</dbReference>
<sequence>MRPVEDEQEEDNFGGDDGEEFVLGKASLALASVAGSAVPGGRCSTAGGTRCGIGRAGHGKFGSSRNVESNLKGRMTEGLGTIISLRRHDRTRQAWHGMARVLVGWLARSSSSFAAAGEIAFCLHRSLQGLDSTQHDTTRHDTLQRVATAAVVQTPEDFLPADLRSEELRQFNPRVLVQAETNLKSPCLVNALDCVGAGEGNGEQIQRPQSVAAGVTGWML</sequence>
<dbReference type="RefSeq" id="XP_073555441.1">
    <property type="nucleotide sequence ID" value="XM_073706120.1"/>
</dbReference>
<keyword evidence="2" id="KW-1185">Reference proteome</keyword>
<proteinExistence type="predicted"/>
<name>A0ABY2GTI7_9HYPO</name>
<accession>A0ABY2GTI7</accession>
<protein>
    <submittedName>
        <fullName evidence="1">Uncharacterized protein</fullName>
    </submittedName>
</protein>
<reference evidence="1 2" key="1">
    <citation type="submission" date="2018-01" db="EMBL/GenBank/DDBJ databases">
        <title>Genome characterization of the sugarcane-associated fungus Trichoderma ghanense CCMA-1212 and their application in lignocelulose bioconversion.</title>
        <authorList>
            <person name="Steindorff A.S."/>
            <person name="Mendes T.D."/>
            <person name="Vilela E.S.D."/>
            <person name="Rodrigues D.S."/>
            <person name="Formighieri E.F."/>
            <person name="Melo I.S."/>
            <person name="Favaro L.C.L."/>
        </authorList>
    </citation>
    <scope>NUCLEOTIDE SEQUENCE [LARGE SCALE GENOMIC DNA]</scope>
    <source>
        <strain evidence="1 2">CCMA-1212</strain>
    </source>
</reference>
<dbReference type="GeneID" id="300580570"/>
<gene>
    <name evidence="1" type="ORF">CCMA1212_009019</name>
</gene>
<evidence type="ECO:0000313" key="2">
    <source>
        <dbReference type="Proteomes" id="UP001642720"/>
    </source>
</evidence>
<dbReference type="EMBL" id="PPTA01000015">
    <property type="protein sequence ID" value="TFA99239.1"/>
    <property type="molecule type" value="Genomic_DNA"/>
</dbReference>
<organism evidence="1 2">
    <name type="scientific">Trichoderma ghanense</name>
    <dbReference type="NCBI Taxonomy" id="65468"/>
    <lineage>
        <taxon>Eukaryota</taxon>
        <taxon>Fungi</taxon>
        <taxon>Dikarya</taxon>
        <taxon>Ascomycota</taxon>
        <taxon>Pezizomycotina</taxon>
        <taxon>Sordariomycetes</taxon>
        <taxon>Hypocreomycetidae</taxon>
        <taxon>Hypocreales</taxon>
        <taxon>Hypocreaceae</taxon>
        <taxon>Trichoderma</taxon>
    </lineage>
</organism>